<sequence>MNRLNHKSHAIRFGAWLSEPLTVSYGILCVQRRNKVLNQPLPLWTGPFTLPSNTNTGTESLDLLLFPLTLAQNLFVKASQVSHHHFRFIQPQKTKVSLSYTPNTLNTGPILRLSRLPLLHLLDQTSFLHPIINHYQHLTATTTHTRTHTQSNTTVAHNRHPSFPIH</sequence>
<dbReference type="AlphaFoldDB" id="A0A0S3T7N1"/>
<dbReference type="Proteomes" id="UP000291084">
    <property type="component" value="Chromosome 11"/>
</dbReference>
<proteinExistence type="predicted"/>
<feature type="compositionally biased region" description="Low complexity" evidence="1">
    <location>
        <begin position="144"/>
        <end position="154"/>
    </location>
</feature>
<organism evidence="2 3">
    <name type="scientific">Vigna angularis var. angularis</name>
    <dbReference type="NCBI Taxonomy" id="157739"/>
    <lineage>
        <taxon>Eukaryota</taxon>
        <taxon>Viridiplantae</taxon>
        <taxon>Streptophyta</taxon>
        <taxon>Embryophyta</taxon>
        <taxon>Tracheophyta</taxon>
        <taxon>Spermatophyta</taxon>
        <taxon>Magnoliopsida</taxon>
        <taxon>eudicotyledons</taxon>
        <taxon>Gunneridae</taxon>
        <taxon>Pentapetalae</taxon>
        <taxon>rosids</taxon>
        <taxon>fabids</taxon>
        <taxon>Fabales</taxon>
        <taxon>Fabaceae</taxon>
        <taxon>Papilionoideae</taxon>
        <taxon>50 kb inversion clade</taxon>
        <taxon>NPAAA clade</taxon>
        <taxon>indigoferoid/millettioid clade</taxon>
        <taxon>Phaseoleae</taxon>
        <taxon>Vigna</taxon>
    </lineage>
</organism>
<feature type="region of interest" description="Disordered" evidence="1">
    <location>
        <begin position="144"/>
        <end position="166"/>
    </location>
</feature>
<accession>A0A0S3T7N1</accession>
<evidence type="ECO:0000313" key="2">
    <source>
        <dbReference type="EMBL" id="BAU01259.1"/>
    </source>
</evidence>
<evidence type="ECO:0000313" key="3">
    <source>
        <dbReference type="Proteomes" id="UP000291084"/>
    </source>
</evidence>
<dbReference type="EMBL" id="AP015044">
    <property type="protein sequence ID" value="BAU01259.1"/>
    <property type="molecule type" value="Genomic_DNA"/>
</dbReference>
<gene>
    <name evidence="2" type="primary">Vigan.11G045500</name>
    <name evidence="2" type="ORF">VIGAN_11045500</name>
</gene>
<evidence type="ECO:0000256" key="1">
    <source>
        <dbReference type="SAM" id="MobiDB-lite"/>
    </source>
</evidence>
<keyword evidence="3" id="KW-1185">Reference proteome</keyword>
<protein>
    <submittedName>
        <fullName evidence="2">Uncharacterized protein</fullName>
    </submittedName>
</protein>
<reference evidence="2 3" key="1">
    <citation type="journal article" date="2015" name="Sci. Rep.">
        <title>The power of single molecule real-time sequencing technology in the de novo assembly of a eukaryotic genome.</title>
        <authorList>
            <person name="Sakai H."/>
            <person name="Naito K."/>
            <person name="Ogiso-Tanaka E."/>
            <person name="Takahashi Y."/>
            <person name="Iseki K."/>
            <person name="Muto C."/>
            <person name="Satou K."/>
            <person name="Teruya K."/>
            <person name="Shiroma A."/>
            <person name="Shimoji M."/>
            <person name="Hirano T."/>
            <person name="Itoh T."/>
            <person name="Kaga A."/>
            <person name="Tomooka N."/>
        </authorList>
    </citation>
    <scope>NUCLEOTIDE SEQUENCE [LARGE SCALE GENOMIC DNA]</scope>
    <source>
        <strain evidence="3">cv. Shumari</strain>
    </source>
</reference>
<name>A0A0S3T7N1_PHAAN</name>